<feature type="domain" description="Type II secretion system protein GspG C-terminal" evidence="2">
    <location>
        <begin position="72"/>
        <end position="167"/>
    </location>
</feature>
<dbReference type="Gene3D" id="3.30.700.10">
    <property type="entry name" value="Glycoprotein, Type 4 Pilin"/>
    <property type="match status" value="1"/>
</dbReference>
<dbReference type="InterPro" id="IPR045584">
    <property type="entry name" value="Pilin-like"/>
</dbReference>
<name>A0A3B0S796_9ZZZZ</name>
<organism evidence="3">
    <name type="scientific">hydrothermal vent metagenome</name>
    <dbReference type="NCBI Taxonomy" id="652676"/>
    <lineage>
        <taxon>unclassified sequences</taxon>
        <taxon>metagenomes</taxon>
        <taxon>ecological metagenomes</taxon>
    </lineage>
</organism>
<evidence type="ECO:0000259" key="2">
    <source>
        <dbReference type="Pfam" id="PF08334"/>
    </source>
</evidence>
<dbReference type="Pfam" id="PF08334">
    <property type="entry name" value="T2SSG"/>
    <property type="match status" value="1"/>
</dbReference>
<reference evidence="3" key="1">
    <citation type="submission" date="2018-06" db="EMBL/GenBank/DDBJ databases">
        <authorList>
            <person name="Zhirakovskaya E."/>
        </authorList>
    </citation>
    <scope>NUCLEOTIDE SEQUENCE</scope>
</reference>
<accession>A0A3B0S796</accession>
<evidence type="ECO:0000256" key="1">
    <source>
        <dbReference type="SAM" id="Phobius"/>
    </source>
</evidence>
<protein>
    <recommendedName>
        <fullName evidence="2">Type II secretion system protein GspG C-terminal domain-containing protein</fullName>
    </recommendedName>
</protein>
<keyword evidence="1" id="KW-1133">Transmembrane helix</keyword>
<evidence type="ECO:0000313" key="3">
    <source>
        <dbReference type="EMBL" id="VAW02011.1"/>
    </source>
</evidence>
<dbReference type="AlphaFoldDB" id="A0A3B0S796"/>
<sequence>MGFLLLILFVVIGAGFFLWIIKRKFIPDLTLIEAVAITLIIGVCVLTATLDSPFPADDVKPFLSGDVKTDPVDLAEERLASLAVALTMYQYDMMAYPDDQEGLDGLWTNKAQRAMWRGPYISTLDILTDPWGRPYHYKLTGDGNGYRLFSLGADNKPGGQGENRDLLKES</sequence>
<feature type="transmembrane region" description="Helical" evidence="1">
    <location>
        <begin position="29"/>
        <end position="50"/>
    </location>
</feature>
<proteinExistence type="predicted"/>
<dbReference type="InterPro" id="IPR013545">
    <property type="entry name" value="T2SS_protein-GspG_C"/>
</dbReference>
<feature type="transmembrane region" description="Helical" evidence="1">
    <location>
        <begin position="6"/>
        <end position="22"/>
    </location>
</feature>
<keyword evidence="1" id="KW-0472">Membrane</keyword>
<dbReference type="EMBL" id="UOEJ01000156">
    <property type="protein sequence ID" value="VAW02011.1"/>
    <property type="molecule type" value="Genomic_DNA"/>
</dbReference>
<dbReference type="SUPFAM" id="SSF54523">
    <property type="entry name" value="Pili subunits"/>
    <property type="match status" value="1"/>
</dbReference>
<keyword evidence="1" id="KW-0812">Transmembrane</keyword>
<gene>
    <name evidence="3" type="ORF">MNBD_ALPHA01-1825</name>
</gene>